<proteinExistence type="predicted"/>
<dbReference type="RefSeq" id="WP_307022440.1">
    <property type="nucleotide sequence ID" value="NZ_JAUSUI010000010.1"/>
</dbReference>
<keyword evidence="1" id="KW-1133">Transmembrane helix</keyword>
<organism evidence="2 3">
    <name type="scientific">Ancylobacter polymorphus</name>
    <dbReference type="NCBI Taxonomy" id="223390"/>
    <lineage>
        <taxon>Bacteria</taxon>
        <taxon>Pseudomonadati</taxon>
        <taxon>Pseudomonadota</taxon>
        <taxon>Alphaproteobacteria</taxon>
        <taxon>Hyphomicrobiales</taxon>
        <taxon>Xanthobacteraceae</taxon>
        <taxon>Ancylobacter</taxon>
    </lineage>
</organism>
<keyword evidence="3" id="KW-1185">Reference proteome</keyword>
<comment type="caution">
    <text evidence="2">The sequence shown here is derived from an EMBL/GenBank/DDBJ whole genome shotgun (WGS) entry which is preliminary data.</text>
</comment>
<name>A0ABU0BGC6_9HYPH</name>
<evidence type="ECO:0000256" key="1">
    <source>
        <dbReference type="SAM" id="Phobius"/>
    </source>
</evidence>
<evidence type="ECO:0000313" key="2">
    <source>
        <dbReference type="EMBL" id="MDQ0304888.1"/>
    </source>
</evidence>
<dbReference type="Proteomes" id="UP001224682">
    <property type="component" value="Unassembled WGS sequence"/>
</dbReference>
<accession>A0ABU0BGC6</accession>
<dbReference type="EMBL" id="JAUSUI010000010">
    <property type="protein sequence ID" value="MDQ0304888.1"/>
    <property type="molecule type" value="Genomic_DNA"/>
</dbReference>
<evidence type="ECO:0000313" key="3">
    <source>
        <dbReference type="Proteomes" id="UP001224682"/>
    </source>
</evidence>
<keyword evidence="1" id="KW-0472">Membrane</keyword>
<feature type="transmembrane region" description="Helical" evidence="1">
    <location>
        <begin position="12"/>
        <end position="32"/>
    </location>
</feature>
<gene>
    <name evidence="2" type="ORF">J2S75_003938</name>
</gene>
<sequence length="82" mass="8425">MVEHSNGDRLKIALLLVGLGGLVTGLVLHVAGRPDLAQTVWFAGVVPILAALLVEILRSLDTSPSALAPAATQTSLPGVHPK</sequence>
<keyword evidence="1" id="KW-0812">Transmembrane</keyword>
<protein>
    <submittedName>
        <fullName evidence="2">Uncharacterized protein</fullName>
    </submittedName>
</protein>
<reference evidence="2 3" key="1">
    <citation type="submission" date="2023-07" db="EMBL/GenBank/DDBJ databases">
        <title>Genomic Encyclopedia of Type Strains, Phase IV (KMG-IV): sequencing the most valuable type-strain genomes for metagenomic binning, comparative biology and taxonomic classification.</title>
        <authorList>
            <person name="Goeker M."/>
        </authorList>
    </citation>
    <scope>NUCLEOTIDE SEQUENCE [LARGE SCALE GENOMIC DNA]</scope>
    <source>
        <strain evidence="2 3">DSM 2457</strain>
    </source>
</reference>
<feature type="transmembrane region" description="Helical" evidence="1">
    <location>
        <begin position="38"/>
        <end position="57"/>
    </location>
</feature>